<evidence type="ECO:0000256" key="1">
    <source>
        <dbReference type="ARBA" id="ARBA00001971"/>
    </source>
</evidence>
<dbReference type="OrthoDB" id="1470350at2759"/>
<evidence type="ECO:0000313" key="9">
    <source>
        <dbReference type="Proteomes" id="UP001150904"/>
    </source>
</evidence>
<sequence>MAALQLLNHPHELALGIVVLLFSGYVIYQRFLHPLAKYPGPFLASLTDLWQVHQFMTLKQPYTLTKLHERYGSVVRYGPDKLSITDEEAIKSIYQSGARYMPKTEFYNAYGAAHPNVFGMRDEHVHSVRRRHMSHSFSMSYVKEMEQHLDANIKILRGKIESYAANQETFDLKKALHYYVIDTLGELAFSQTFGVQVSDDETRVPPAIEHSLLAAATGAWPMMTMRLKRWLPLIPHNGLQALFKGRKACADLASRCVDVRLNSIKPKDGSNTDSSGRKDILTNLILAKHPDTGESLSQIDLETEAFGFIIAGTHTTSATTALLFYHLLHDPKLMTKCVAEIDEKLPILQPDESAYSVTVTETSLPYLRNCIKENFRITPVFTMPLARRVRMPEGVNIAGKHIPYATSIAVCNHAFHHNPAVWGPDHNVFDPSRWDDPETAKKSRLLMHFGLGARQCIGKTVAMTNIYKLMSTLLSEFDFELADENERARAQANGFRGEIPELTSVGISDLAQPLWVKAQKRDRVVVN</sequence>
<feature type="binding site" description="axial binding residue" evidence="5">
    <location>
        <position position="456"/>
    </location>
    <ligand>
        <name>heme</name>
        <dbReference type="ChEBI" id="CHEBI:30413"/>
    </ligand>
    <ligandPart>
        <name>Fe</name>
        <dbReference type="ChEBI" id="CHEBI:18248"/>
    </ligandPart>
</feature>
<dbReference type="Pfam" id="PF00067">
    <property type="entry name" value="p450"/>
    <property type="match status" value="1"/>
</dbReference>
<organism evidence="8 9">
    <name type="scientific">Penicillium cinerascens</name>
    <dbReference type="NCBI Taxonomy" id="70096"/>
    <lineage>
        <taxon>Eukaryota</taxon>
        <taxon>Fungi</taxon>
        <taxon>Dikarya</taxon>
        <taxon>Ascomycota</taxon>
        <taxon>Pezizomycotina</taxon>
        <taxon>Eurotiomycetes</taxon>
        <taxon>Eurotiomycetidae</taxon>
        <taxon>Eurotiales</taxon>
        <taxon>Aspergillaceae</taxon>
        <taxon>Penicillium</taxon>
    </lineage>
</organism>
<dbReference type="RefSeq" id="XP_058311930.1">
    <property type="nucleotide sequence ID" value="XM_058449586.1"/>
</dbReference>
<dbReference type="PRINTS" id="PR00463">
    <property type="entry name" value="EP450I"/>
</dbReference>
<keyword evidence="7" id="KW-0472">Membrane</keyword>
<dbReference type="PROSITE" id="PS00086">
    <property type="entry name" value="CYTOCHROME_P450"/>
    <property type="match status" value="1"/>
</dbReference>
<comment type="similarity">
    <text evidence="6">Belongs to the cytochrome P450 family.</text>
</comment>
<evidence type="ECO:0000313" key="8">
    <source>
        <dbReference type="EMBL" id="KAJ5216117.1"/>
    </source>
</evidence>
<name>A0A9W9NAA1_9EURO</name>
<dbReference type="AlphaFoldDB" id="A0A9W9NAA1"/>
<keyword evidence="3 6" id="KW-0560">Oxidoreductase</keyword>
<dbReference type="InterPro" id="IPR017972">
    <property type="entry name" value="Cyt_P450_CS"/>
</dbReference>
<evidence type="ECO:0000256" key="6">
    <source>
        <dbReference type="RuleBase" id="RU000461"/>
    </source>
</evidence>
<keyword evidence="7" id="KW-0812">Transmembrane</keyword>
<dbReference type="InterPro" id="IPR002401">
    <property type="entry name" value="Cyt_P450_E_grp-I"/>
</dbReference>
<evidence type="ECO:0000256" key="4">
    <source>
        <dbReference type="ARBA" id="ARBA00023004"/>
    </source>
</evidence>
<gene>
    <name evidence="8" type="ORF">N7498_002524</name>
</gene>
<dbReference type="InterPro" id="IPR001128">
    <property type="entry name" value="Cyt_P450"/>
</dbReference>
<keyword evidence="2 5" id="KW-0479">Metal-binding</keyword>
<dbReference type="Proteomes" id="UP001150904">
    <property type="component" value="Unassembled WGS sequence"/>
</dbReference>
<evidence type="ECO:0000256" key="7">
    <source>
        <dbReference type="SAM" id="Phobius"/>
    </source>
</evidence>
<dbReference type="SUPFAM" id="SSF48264">
    <property type="entry name" value="Cytochrome P450"/>
    <property type="match status" value="1"/>
</dbReference>
<keyword evidence="5 6" id="KW-0349">Heme</keyword>
<evidence type="ECO:0008006" key="10">
    <source>
        <dbReference type="Google" id="ProtNLM"/>
    </source>
</evidence>
<evidence type="ECO:0000256" key="3">
    <source>
        <dbReference type="ARBA" id="ARBA00023002"/>
    </source>
</evidence>
<evidence type="ECO:0000256" key="2">
    <source>
        <dbReference type="ARBA" id="ARBA00022723"/>
    </source>
</evidence>
<dbReference type="EMBL" id="JAPQKR010000005">
    <property type="protein sequence ID" value="KAJ5216117.1"/>
    <property type="molecule type" value="Genomic_DNA"/>
</dbReference>
<comment type="caution">
    <text evidence="8">The sequence shown here is derived from an EMBL/GenBank/DDBJ whole genome shotgun (WGS) entry which is preliminary data.</text>
</comment>
<keyword evidence="4 5" id="KW-0408">Iron</keyword>
<dbReference type="GO" id="GO:0005506">
    <property type="term" value="F:iron ion binding"/>
    <property type="evidence" value="ECO:0007669"/>
    <property type="project" value="InterPro"/>
</dbReference>
<feature type="transmembrane region" description="Helical" evidence="7">
    <location>
        <begin position="12"/>
        <end position="28"/>
    </location>
</feature>
<evidence type="ECO:0000256" key="5">
    <source>
        <dbReference type="PIRSR" id="PIRSR602401-1"/>
    </source>
</evidence>
<dbReference type="PANTHER" id="PTHR24305">
    <property type="entry name" value="CYTOCHROME P450"/>
    <property type="match status" value="1"/>
</dbReference>
<reference evidence="8" key="2">
    <citation type="journal article" date="2023" name="IMA Fungus">
        <title>Comparative genomic study of the Penicillium genus elucidates a diverse pangenome and 15 lateral gene transfer events.</title>
        <authorList>
            <person name="Petersen C."/>
            <person name="Sorensen T."/>
            <person name="Nielsen M.R."/>
            <person name="Sondergaard T.E."/>
            <person name="Sorensen J.L."/>
            <person name="Fitzpatrick D.A."/>
            <person name="Frisvad J.C."/>
            <person name="Nielsen K.L."/>
        </authorList>
    </citation>
    <scope>NUCLEOTIDE SEQUENCE</scope>
    <source>
        <strain evidence="8">IBT 15544</strain>
    </source>
</reference>
<dbReference type="PANTHER" id="PTHR24305:SF103">
    <property type="entry name" value="P450, PUTATIVE (EUROFUNG)-RELATED"/>
    <property type="match status" value="1"/>
</dbReference>
<keyword evidence="9" id="KW-1185">Reference proteome</keyword>
<keyword evidence="6" id="KW-0503">Monooxygenase</keyword>
<dbReference type="GO" id="GO:0020037">
    <property type="term" value="F:heme binding"/>
    <property type="evidence" value="ECO:0007669"/>
    <property type="project" value="InterPro"/>
</dbReference>
<dbReference type="Gene3D" id="1.10.630.10">
    <property type="entry name" value="Cytochrome P450"/>
    <property type="match status" value="1"/>
</dbReference>
<dbReference type="GO" id="GO:0043386">
    <property type="term" value="P:mycotoxin biosynthetic process"/>
    <property type="evidence" value="ECO:0007669"/>
    <property type="project" value="UniProtKB-ARBA"/>
</dbReference>
<dbReference type="GeneID" id="83176887"/>
<dbReference type="InterPro" id="IPR036396">
    <property type="entry name" value="Cyt_P450_sf"/>
</dbReference>
<dbReference type="GO" id="GO:0004497">
    <property type="term" value="F:monooxygenase activity"/>
    <property type="evidence" value="ECO:0007669"/>
    <property type="project" value="UniProtKB-KW"/>
</dbReference>
<dbReference type="GO" id="GO:0016705">
    <property type="term" value="F:oxidoreductase activity, acting on paired donors, with incorporation or reduction of molecular oxygen"/>
    <property type="evidence" value="ECO:0007669"/>
    <property type="project" value="InterPro"/>
</dbReference>
<dbReference type="InterPro" id="IPR050121">
    <property type="entry name" value="Cytochrome_P450_monoxygenase"/>
</dbReference>
<proteinExistence type="inferred from homology"/>
<accession>A0A9W9NAA1</accession>
<comment type="cofactor">
    <cofactor evidence="1 5">
        <name>heme</name>
        <dbReference type="ChEBI" id="CHEBI:30413"/>
    </cofactor>
</comment>
<dbReference type="PRINTS" id="PR00385">
    <property type="entry name" value="P450"/>
</dbReference>
<keyword evidence="7" id="KW-1133">Transmembrane helix</keyword>
<protein>
    <recommendedName>
        <fullName evidence="10">Benzoate 4-monooxygenase cytochrome P450</fullName>
    </recommendedName>
</protein>
<reference evidence="8" key="1">
    <citation type="submission" date="2022-12" db="EMBL/GenBank/DDBJ databases">
        <authorList>
            <person name="Petersen C."/>
        </authorList>
    </citation>
    <scope>NUCLEOTIDE SEQUENCE</scope>
    <source>
        <strain evidence="8">IBT 15544</strain>
    </source>
</reference>